<keyword evidence="10" id="KW-1185">Reference proteome</keyword>
<reference evidence="9 10" key="1">
    <citation type="journal article" date="2018" name="Int. J. Syst. Evol. Microbiol.">
        <title>Lactobacillus bambusae sp. nov., isolated from a traditional fermented Ma-bamboo shoots of Taiwan.</title>
        <authorList>
            <person name="Wang L.-T."/>
        </authorList>
    </citation>
    <scope>NUCLEOTIDE SEQUENCE [LARGE SCALE GENOMIC DNA]</scope>
    <source>
        <strain evidence="9 10">BS-W1</strain>
    </source>
</reference>
<dbReference type="InterPro" id="IPR011765">
    <property type="entry name" value="Pept_M16_N"/>
</dbReference>
<dbReference type="Gene3D" id="3.30.830.10">
    <property type="entry name" value="Metalloenzyme, LuxS/M16 peptidase-like"/>
    <property type="match status" value="2"/>
</dbReference>
<sequence length="438" mass="49041">MTNVQKQVYERFGESMISAQLDNGLDVHILPKAGFHKTYAIMTTNYGAIDNTFVPRGERETVHMPDGIAHFLEHKLFEKQDYDAFQLFGQYGASSNAFTTFTTTSYLFSASQNIHDNLDILLDFVQEPYFSEASVNKEKGIIGQEIQMYDDDAGWQLYFGTLRNLFPGEPMSIDIAGTVESIDQITADDLYRSYRTFYHPSNMSLFIVGGIDADETLNWVTANQNRKTFSAPTEIKRHPIHHVKADEVIPFTQTPMPVNRAKAAVGMRGFDSLPEGKAGMVYELALSMMMDLLFNDTSETYLALYNQGLIDDSFGYSSEVERGAHFIMISSETDEPETFIKTFESLLDAAPDKIGQLADQFELVKNEAAGRLISAMNSVEAIANQYSGPLFGQTNIFDELEAVQQLTLADVQRVTTDFIRNGAMTGHVVNPLVDNDKN</sequence>
<comment type="similarity">
    <text evidence="1">Belongs to the peptidase M16 family.</text>
</comment>
<evidence type="ECO:0000259" key="8">
    <source>
        <dbReference type="Pfam" id="PF05193"/>
    </source>
</evidence>
<organism evidence="9 10">
    <name type="scientific">Levilactobacillus bambusae</name>
    <dbReference type="NCBI Taxonomy" id="2024736"/>
    <lineage>
        <taxon>Bacteria</taxon>
        <taxon>Bacillati</taxon>
        <taxon>Bacillota</taxon>
        <taxon>Bacilli</taxon>
        <taxon>Lactobacillales</taxon>
        <taxon>Lactobacillaceae</taxon>
        <taxon>Levilactobacillus</taxon>
    </lineage>
</organism>
<dbReference type="Proteomes" id="UP000245080">
    <property type="component" value="Unassembled WGS sequence"/>
</dbReference>
<evidence type="ECO:0000256" key="5">
    <source>
        <dbReference type="ARBA" id="ARBA00022833"/>
    </source>
</evidence>
<comment type="caution">
    <text evidence="9">The sequence shown here is derived from an EMBL/GenBank/DDBJ whole genome shotgun (WGS) entry which is preliminary data.</text>
</comment>
<dbReference type="GO" id="GO:0046872">
    <property type="term" value="F:metal ion binding"/>
    <property type="evidence" value="ECO:0007669"/>
    <property type="project" value="UniProtKB-KW"/>
</dbReference>
<feature type="domain" description="Peptidase M16 N-terminal" evidence="7">
    <location>
        <begin position="65"/>
        <end position="153"/>
    </location>
</feature>
<gene>
    <name evidence="9" type="ORF">DCM90_09005</name>
</gene>
<feature type="domain" description="Peptidase M16 C-terminal" evidence="8">
    <location>
        <begin position="185"/>
        <end position="347"/>
    </location>
</feature>
<dbReference type="Pfam" id="PF05193">
    <property type="entry name" value="Peptidase_M16_C"/>
    <property type="match status" value="1"/>
</dbReference>
<keyword evidence="2" id="KW-0645">Protease</keyword>
<dbReference type="RefSeq" id="WP_109251028.1">
    <property type="nucleotide sequence ID" value="NZ_QCXQ01000006.1"/>
</dbReference>
<evidence type="ECO:0000259" key="7">
    <source>
        <dbReference type="Pfam" id="PF00675"/>
    </source>
</evidence>
<dbReference type="AlphaFoldDB" id="A0A2V1MWX1"/>
<dbReference type="GO" id="GO:0006508">
    <property type="term" value="P:proteolysis"/>
    <property type="evidence" value="ECO:0007669"/>
    <property type="project" value="UniProtKB-KW"/>
</dbReference>
<dbReference type="InterPro" id="IPR050626">
    <property type="entry name" value="Peptidase_M16"/>
</dbReference>
<keyword evidence="6" id="KW-0482">Metalloprotease</keyword>
<evidence type="ECO:0000256" key="1">
    <source>
        <dbReference type="ARBA" id="ARBA00007261"/>
    </source>
</evidence>
<dbReference type="SUPFAM" id="SSF63411">
    <property type="entry name" value="LuxS/MPP-like metallohydrolase"/>
    <property type="match status" value="2"/>
</dbReference>
<keyword evidence="3" id="KW-0479">Metal-binding</keyword>
<dbReference type="InterPro" id="IPR011249">
    <property type="entry name" value="Metalloenz_LuxS/M16"/>
</dbReference>
<accession>A0A2V1MWX1</accession>
<evidence type="ECO:0000256" key="3">
    <source>
        <dbReference type="ARBA" id="ARBA00022723"/>
    </source>
</evidence>
<dbReference type="Pfam" id="PF00675">
    <property type="entry name" value="Peptidase_M16"/>
    <property type="match status" value="1"/>
</dbReference>
<dbReference type="PANTHER" id="PTHR43690">
    <property type="entry name" value="NARDILYSIN"/>
    <property type="match status" value="1"/>
</dbReference>
<dbReference type="OrthoDB" id="9811314at2"/>
<name>A0A2V1MWX1_9LACO</name>
<proteinExistence type="inferred from homology"/>
<evidence type="ECO:0000256" key="6">
    <source>
        <dbReference type="ARBA" id="ARBA00023049"/>
    </source>
</evidence>
<evidence type="ECO:0000313" key="10">
    <source>
        <dbReference type="Proteomes" id="UP000245080"/>
    </source>
</evidence>
<dbReference type="PANTHER" id="PTHR43690:SF18">
    <property type="entry name" value="INSULIN-DEGRADING ENZYME-RELATED"/>
    <property type="match status" value="1"/>
</dbReference>
<dbReference type="InterPro" id="IPR007863">
    <property type="entry name" value="Peptidase_M16_C"/>
</dbReference>
<dbReference type="EMBL" id="QCXQ01000006">
    <property type="protein sequence ID" value="PWF99570.1"/>
    <property type="molecule type" value="Genomic_DNA"/>
</dbReference>
<protein>
    <submittedName>
        <fullName evidence="9">Insulinase family protein</fullName>
    </submittedName>
</protein>
<evidence type="ECO:0000256" key="4">
    <source>
        <dbReference type="ARBA" id="ARBA00022801"/>
    </source>
</evidence>
<keyword evidence="4" id="KW-0378">Hydrolase</keyword>
<dbReference type="GO" id="GO:0008237">
    <property type="term" value="F:metallopeptidase activity"/>
    <property type="evidence" value="ECO:0007669"/>
    <property type="project" value="UniProtKB-KW"/>
</dbReference>
<evidence type="ECO:0000256" key="2">
    <source>
        <dbReference type="ARBA" id="ARBA00022670"/>
    </source>
</evidence>
<evidence type="ECO:0000313" key="9">
    <source>
        <dbReference type="EMBL" id="PWF99570.1"/>
    </source>
</evidence>
<dbReference type="NCBIfam" id="NF047421">
    <property type="entry name" value="YfmH_fam"/>
    <property type="match status" value="1"/>
</dbReference>
<keyword evidence="5" id="KW-0862">Zinc</keyword>